<proteinExistence type="predicted"/>
<dbReference type="InterPro" id="IPR039663">
    <property type="entry name" value="AIP/AIPL1/TTC9"/>
</dbReference>
<evidence type="ECO:0000313" key="5">
    <source>
        <dbReference type="EMBL" id="KNC50557.1"/>
    </source>
</evidence>
<dbReference type="PANTHER" id="PTHR11242:SF0">
    <property type="entry name" value="TPR_REGION DOMAIN-CONTAINING PROTEIN"/>
    <property type="match status" value="1"/>
</dbReference>
<sequence length="487" mass="49273">MATPFKLGSAGELKAQGNRLVGRGKYEAAAAVYARALAAVSAGDPEKLATPLLLNLALCHTKTGAFGAALQAATRAVDDCGQADVLLPKALYRRAAALVGLAEAAQPGSGRASAVARATADIAAAREIAPAKDVKALAALAARAAALEPAFADGAAADAAASDDGPPPLEVAATGTAADSDAAAAGAATASDDGPPPLEESIVARHAVARRRAAGGSAAAKPSPAAAKPAVAASADDLDSDDDSDSGEFESYMAATRNQPGAGLKRGFLEESKSEADRDKDSQLKSGQPADMLRMSDDGASARLVMPEVQAAMQDKSGMASVLGSDAWVTPQLMERVASDPILAKGLTNPAFMEALSEFQTSPQAAMAKYAHDPAVQTFLRKFAGLLGEHFEALGKAEADAAAAAAASGSGQEPLIQTVEEREADEAARAAVQDPAVREAMMDPKVQVVIAALQRGDQAAVQAALRDRDVTDRIQVLVRAGVLGVAG</sequence>
<evidence type="ECO:0000256" key="2">
    <source>
        <dbReference type="ARBA" id="ARBA00022803"/>
    </source>
</evidence>
<keyword evidence="6" id="KW-1185">Reference proteome</keyword>
<feature type="compositionally biased region" description="Low complexity" evidence="3">
    <location>
        <begin position="214"/>
        <end position="235"/>
    </location>
</feature>
<dbReference type="Proteomes" id="UP000054408">
    <property type="component" value="Unassembled WGS sequence"/>
</dbReference>
<evidence type="ECO:0000256" key="1">
    <source>
        <dbReference type="ARBA" id="ARBA00022737"/>
    </source>
</evidence>
<dbReference type="Gene3D" id="1.10.260.100">
    <property type="match status" value="2"/>
</dbReference>
<dbReference type="AlphaFoldDB" id="A0A0L0DDZ5"/>
<feature type="compositionally biased region" description="Acidic residues" evidence="3">
    <location>
        <begin position="236"/>
        <end position="248"/>
    </location>
</feature>
<dbReference type="eggNOG" id="ENOG502S2RK">
    <property type="taxonomic scope" value="Eukaryota"/>
</dbReference>
<feature type="compositionally biased region" description="Basic and acidic residues" evidence="3">
    <location>
        <begin position="271"/>
        <end position="283"/>
    </location>
</feature>
<dbReference type="Gene3D" id="1.25.40.10">
    <property type="entry name" value="Tetratricopeptide repeat domain"/>
    <property type="match status" value="1"/>
</dbReference>
<evidence type="ECO:0000313" key="6">
    <source>
        <dbReference type="Proteomes" id="UP000054408"/>
    </source>
</evidence>
<dbReference type="Pfam" id="PF17830">
    <property type="entry name" value="STI1-HOP_DP"/>
    <property type="match status" value="1"/>
</dbReference>
<dbReference type="RefSeq" id="XP_013762447.1">
    <property type="nucleotide sequence ID" value="XM_013906993.1"/>
</dbReference>
<reference evidence="5 6" key="1">
    <citation type="submission" date="2010-05" db="EMBL/GenBank/DDBJ databases">
        <title>The Genome Sequence of Thecamonas trahens ATCC 50062.</title>
        <authorList>
            <consortium name="The Broad Institute Genome Sequencing Platform"/>
            <person name="Russ C."/>
            <person name="Cuomo C."/>
            <person name="Shea T."/>
            <person name="Young S.K."/>
            <person name="Zeng Q."/>
            <person name="Koehrsen M."/>
            <person name="Haas B."/>
            <person name="Borodovsky M."/>
            <person name="Guigo R."/>
            <person name="Alvarado L."/>
            <person name="Berlin A."/>
            <person name="Bochicchio J."/>
            <person name="Borenstein D."/>
            <person name="Chapman S."/>
            <person name="Chen Z."/>
            <person name="Freedman E."/>
            <person name="Gellesch M."/>
            <person name="Goldberg J."/>
            <person name="Griggs A."/>
            <person name="Gujja S."/>
            <person name="Heilman E."/>
            <person name="Heiman D."/>
            <person name="Hepburn T."/>
            <person name="Howarth C."/>
            <person name="Jen D."/>
            <person name="Larson L."/>
            <person name="Mehta T."/>
            <person name="Park D."/>
            <person name="Pearson M."/>
            <person name="Roberts A."/>
            <person name="Saif S."/>
            <person name="Shenoy N."/>
            <person name="Sisk P."/>
            <person name="Stolte C."/>
            <person name="Sykes S."/>
            <person name="Thomson T."/>
            <person name="Walk T."/>
            <person name="White J."/>
            <person name="Yandava C."/>
            <person name="Burger G."/>
            <person name="Gray M.W."/>
            <person name="Holland P.W.H."/>
            <person name="King N."/>
            <person name="Lang F.B.F."/>
            <person name="Roger A.J."/>
            <person name="Ruiz-Trillo I."/>
            <person name="Lander E."/>
            <person name="Nusbaum C."/>
        </authorList>
    </citation>
    <scope>NUCLEOTIDE SEQUENCE [LARGE SCALE GENOMIC DNA]</scope>
    <source>
        <strain evidence="5 6">ATCC 50062</strain>
    </source>
</reference>
<feature type="compositionally biased region" description="Low complexity" evidence="3">
    <location>
        <begin position="178"/>
        <end position="193"/>
    </location>
</feature>
<feature type="region of interest" description="Disordered" evidence="3">
    <location>
        <begin position="178"/>
        <end position="248"/>
    </location>
</feature>
<feature type="domain" description="STI1/HOP DP" evidence="4">
    <location>
        <begin position="331"/>
        <end position="382"/>
    </location>
</feature>
<dbReference type="PANTHER" id="PTHR11242">
    <property type="entry name" value="ARYL HYDROCARBON RECEPTOR INTERACTING PROTEIN RELATED"/>
    <property type="match status" value="1"/>
</dbReference>
<dbReference type="EMBL" id="GL349435">
    <property type="protein sequence ID" value="KNC50557.1"/>
    <property type="molecule type" value="Genomic_DNA"/>
</dbReference>
<organism evidence="5 6">
    <name type="scientific">Thecamonas trahens ATCC 50062</name>
    <dbReference type="NCBI Taxonomy" id="461836"/>
    <lineage>
        <taxon>Eukaryota</taxon>
        <taxon>Apusozoa</taxon>
        <taxon>Apusomonadida</taxon>
        <taxon>Apusomonadidae</taxon>
        <taxon>Thecamonas</taxon>
    </lineage>
</organism>
<name>A0A0L0DDZ5_THETB</name>
<evidence type="ECO:0000256" key="3">
    <source>
        <dbReference type="SAM" id="MobiDB-lite"/>
    </source>
</evidence>
<dbReference type="InterPro" id="IPR011990">
    <property type="entry name" value="TPR-like_helical_dom_sf"/>
</dbReference>
<gene>
    <name evidence="5" type="ORF">AMSG_00718</name>
</gene>
<evidence type="ECO:0000259" key="4">
    <source>
        <dbReference type="Pfam" id="PF17830"/>
    </source>
</evidence>
<dbReference type="InterPro" id="IPR041243">
    <property type="entry name" value="STI1/HOP_DP"/>
</dbReference>
<dbReference type="GeneID" id="25560509"/>
<feature type="region of interest" description="Disordered" evidence="3">
    <location>
        <begin position="271"/>
        <end position="294"/>
    </location>
</feature>
<dbReference type="SUPFAM" id="SSF48452">
    <property type="entry name" value="TPR-like"/>
    <property type="match status" value="1"/>
</dbReference>
<keyword evidence="2" id="KW-0802">TPR repeat</keyword>
<protein>
    <recommendedName>
        <fullName evidence="4">STI1/HOP DP domain-containing protein</fullName>
    </recommendedName>
</protein>
<keyword evidence="1" id="KW-0677">Repeat</keyword>
<accession>A0A0L0DDZ5</accession>
<dbReference type="OMA" id="WANEELM"/>
<dbReference type="STRING" id="461836.A0A0L0DDZ5"/>
<dbReference type="OrthoDB" id="71407at2759"/>